<dbReference type="Gene3D" id="3.90.226.10">
    <property type="entry name" value="2-enoyl-CoA Hydratase, Chain A, domain 1"/>
    <property type="match status" value="1"/>
</dbReference>
<dbReference type="Pfam" id="PF02737">
    <property type="entry name" value="3HCDH_N"/>
    <property type="match status" value="1"/>
</dbReference>
<comment type="similarity">
    <text evidence="3">In the N-terminal section; belongs to the enoyl-CoA hydratase/isomerase family.</text>
</comment>
<feature type="domain" description="3-hydroxyacyl-CoA dehydrogenase C-terminal" evidence="15">
    <location>
        <begin position="603"/>
        <end position="688"/>
    </location>
</feature>
<evidence type="ECO:0000256" key="10">
    <source>
        <dbReference type="ARBA" id="ARBA00023235"/>
    </source>
</evidence>
<dbReference type="FunFam" id="3.40.50.720:FF:000009">
    <property type="entry name" value="Fatty oxidation complex, alpha subunit"/>
    <property type="match status" value="1"/>
</dbReference>
<dbReference type="InterPro" id="IPR006176">
    <property type="entry name" value="3-OHacyl-CoA_DH_NAD-bd"/>
</dbReference>
<keyword evidence="7" id="KW-0520">NAD</keyword>
<dbReference type="PROSITE" id="PS00166">
    <property type="entry name" value="ENOYL_COA_HYDRATASE"/>
    <property type="match status" value="1"/>
</dbReference>
<evidence type="ECO:0000256" key="5">
    <source>
        <dbReference type="ARBA" id="ARBA00022963"/>
    </source>
</evidence>
<gene>
    <name evidence="17" type="ORF">KBY27_19650</name>
</gene>
<dbReference type="CDD" id="cd06558">
    <property type="entry name" value="crotonase-like"/>
    <property type="match status" value="1"/>
</dbReference>
<dbReference type="SUPFAM" id="SSF52096">
    <property type="entry name" value="ClpP/crotonase"/>
    <property type="match status" value="1"/>
</dbReference>
<dbReference type="AlphaFoldDB" id="A0A9Q3WP47"/>
<comment type="pathway">
    <text evidence="2">Lipid metabolism; fatty acid beta-oxidation.</text>
</comment>
<comment type="caution">
    <text evidence="17">The sequence shown here is derived from an EMBL/GenBank/DDBJ whole genome shotgun (WGS) entry which is preliminary data.</text>
</comment>
<evidence type="ECO:0000256" key="9">
    <source>
        <dbReference type="ARBA" id="ARBA00023140"/>
    </source>
</evidence>
<name>A0A9Q3WP47_9RHOB</name>
<proteinExistence type="inferred from homology"/>
<feature type="domain" description="3-hydroxyacyl-CoA dehydrogenase C-terminal" evidence="15">
    <location>
        <begin position="473"/>
        <end position="567"/>
    </location>
</feature>
<accession>A0A9Q3WP47</accession>
<evidence type="ECO:0000256" key="12">
    <source>
        <dbReference type="ARBA" id="ARBA00023268"/>
    </source>
</evidence>
<dbReference type="PANTHER" id="PTHR23309:SF51">
    <property type="entry name" value="3-HYDROXYACYL-COA DEHYDROGENASE-RELATED"/>
    <property type="match status" value="1"/>
</dbReference>
<evidence type="ECO:0000259" key="15">
    <source>
        <dbReference type="Pfam" id="PF00725"/>
    </source>
</evidence>
<evidence type="ECO:0000256" key="13">
    <source>
        <dbReference type="ARBA" id="ARBA00049556"/>
    </source>
</evidence>
<evidence type="ECO:0000256" key="1">
    <source>
        <dbReference type="ARBA" id="ARBA00004275"/>
    </source>
</evidence>
<comment type="catalytic activity">
    <reaction evidence="13">
        <text>a (3S)-3-hydroxyacyl-CoA + NAD(+) = a 3-oxoacyl-CoA + NADH + H(+)</text>
        <dbReference type="Rhea" id="RHEA:22432"/>
        <dbReference type="ChEBI" id="CHEBI:15378"/>
        <dbReference type="ChEBI" id="CHEBI:57318"/>
        <dbReference type="ChEBI" id="CHEBI:57540"/>
        <dbReference type="ChEBI" id="CHEBI:57945"/>
        <dbReference type="ChEBI" id="CHEBI:90726"/>
        <dbReference type="EC" id="1.1.1.35"/>
    </reaction>
</comment>
<keyword evidence="8" id="KW-0443">Lipid metabolism</keyword>
<dbReference type="Gene3D" id="3.40.50.720">
    <property type="entry name" value="NAD(P)-binding Rossmann-like Domain"/>
    <property type="match status" value="1"/>
</dbReference>
<dbReference type="Pfam" id="PF00725">
    <property type="entry name" value="3HCDH"/>
    <property type="match status" value="2"/>
</dbReference>
<evidence type="ECO:0000259" key="16">
    <source>
        <dbReference type="Pfam" id="PF02737"/>
    </source>
</evidence>
<reference evidence="17" key="1">
    <citation type="journal article" date="2021" name="Environ. Microbiol.">
        <title>Cryptic niche differentiation of novel sediment ecotypes of Rugeria pomeroyi correlates with nitrate respiration.</title>
        <authorList>
            <person name="Lin X."/>
            <person name="McNichol J."/>
            <person name="Chu X."/>
            <person name="Qian Y."/>
            <person name="Luo H."/>
        </authorList>
    </citation>
    <scope>NUCLEOTIDE SEQUENCE</scope>
    <source>
        <strain evidence="17">SZCCDBB064</strain>
    </source>
</reference>
<evidence type="ECO:0000256" key="3">
    <source>
        <dbReference type="ARBA" id="ARBA00008750"/>
    </source>
</evidence>
<dbReference type="FunFam" id="1.10.1040.50:FF:000006">
    <property type="entry name" value="Peroxisomal bifunctional enzyme"/>
    <property type="match status" value="1"/>
</dbReference>
<evidence type="ECO:0000256" key="11">
    <source>
        <dbReference type="ARBA" id="ARBA00023239"/>
    </source>
</evidence>
<dbReference type="GO" id="GO:0006631">
    <property type="term" value="P:fatty acid metabolic process"/>
    <property type="evidence" value="ECO:0007669"/>
    <property type="project" value="UniProtKB-KW"/>
</dbReference>
<evidence type="ECO:0000313" key="17">
    <source>
        <dbReference type="EMBL" id="MCE8539681.1"/>
    </source>
</evidence>
<dbReference type="InterPro" id="IPR029045">
    <property type="entry name" value="ClpP/crotonase-like_dom_sf"/>
</dbReference>
<comment type="subcellular location">
    <subcellularLocation>
        <location evidence="1">Peroxisome</location>
    </subcellularLocation>
</comment>
<evidence type="ECO:0000256" key="4">
    <source>
        <dbReference type="ARBA" id="ARBA00022832"/>
    </source>
</evidence>
<dbReference type="Gene3D" id="1.10.1040.50">
    <property type="match status" value="1"/>
</dbReference>
<dbReference type="RefSeq" id="WP_234221604.1">
    <property type="nucleotide sequence ID" value="NZ_JAGQAF010000015.1"/>
</dbReference>
<evidence type="ECO:0000256" key="7">
    <source>
        <dbReference type="ARBA" id="ARBA00023027"/>
    </source>
</evidence>
<keyword evidence="6" id="KW-0560">Oxidoreductase</keyword>
<dbReference type="GO" id="GO:0016042">
    <property type="term" value="P:lipid catabolic process"/>
    <property type="evidence" value="ECO:0007669"/>
    <property type="project" value="UniProtKB-KW"/>
</dbReference>
<keyword evidence="4" id="KW-0276">Fatty acid metabolism</keyword>
<dbReference type="SUPFAM" id="SSF48179">
    <property type="entry name" value="6-phosphogluconate dehydrogenase C-terminal domain-like"/>
    <property type="match status" value="2"/>
</dbReference>
<keyword evidence="11" id="KW-0456">Lyase</keyword>
<dbReference type="InterPro" id="IPR008927">
    <property type="entry name" value="6-PGluconate_DH-like_C_sf"/>
</dbReference>
<dbReference type="Pfam" id="PF00378">
    <property type="entry name" value="ECH_1"/>
    <property type="match status" value="1"/>
</dbReference>
<dbReference type="GO" id="GO:0003857">
    <property type="term" value="F:(3S)-3-hydroxyacyl-CoA dehydrogenase (NAD+) activity"/>
    <property type="evidence" value="ECO:0007669"/>
    <property type="project" value="UniProtKB-EC"/>
</dbReference>
<evidence type="ECO:0000256" key="6">
    <source>
        <dbReference type="ARBA" id="ARBA00023002"/>
    </source>
</evidence>
<dbReference type="InterPro" id="IPR001753">
    <property type="entry name" value="Enoyl-CoA_hydra/iso"/>
</dbReference>
<evidence type="ECO:0000256" key="8">
    <source>
        <dbReference type="ARBA" id="ARBA00023098"/>
    </source>
</evidence>
<dbReference type="InterPro" id="IPR018376">
    <property type="entry name" value="Enoyl-CoA_hyd/isom_CS"/>
</dbReference>
<keyword evidence="9" id="KW-0576">Peroxisome</keyword>
<comment type="similarity">
    <text evidence="14">Belongs to the enoyl-CoA hydratase/isomerase family.</text>
</comment>
<evidence type="ECO:0000256" key="2">
    <source>
        <dbReference type="ARBA" id="ARBA00005005"/>
    </source>
</evidence>
<dbReference type="GO" id="GO:0070403">
    <property type="term" value="F:NAD+ binding"/>
    <property type="evidence" value="ECO:0007669"/>
    <property type="project" value="InterPro"/>
</dbReference>
<dbReference type="SUPFAM" id="SSF51735">
    <property type="entry name" value="NAD(P)-binding Rossmann-fold domains"/>
    <property type="match status" value="1"/>
</dbReference>
<dbReference type="GO" id="GO:0004300">
    <property type="term" value="F:enoyl-CoA hydratase activity"/>
    <property type="evidence" value="ECO:0007669"/>
    <property type="project" value="UniProtKB-ARBA"/>
</dbReference>
<feature type="domain" description="3-hydroxyacyl-CoA dehydrogenase NAD binding" evidence="16">
    <location>
        <begin position="292"/>
        <end position="468"/>
    </location>
</feature>
<organism evidence="17 18">
    <name type="scientific">Ruegeria pomeroyi</name>
    <dbReference type="NCBI Taxonomy" id="89184"/>
    <lineage>
        <taxon>Bacteria</taxon>
        <taxon>Pseudomonadati</taxon>
        <taxon>Pseudomonadota</taxon>
        <taxon>Alphaproteobacteria</taxon>
        <taxon>Rhodobacterales</taxon>
        <taxon>Roseobacteraceae</taxon>
        <taxon>Ruegeria</taxon>
    </lineage>
</organism>
<dbReference type="PANTHER" id="PTHR23309">
    <property type="entry name" value="3-HYDROXYACYL-COA DEHYROGENASE"/>
    <property type="match status" value="1"/>
</dbReference>
<evidence type="ECO:0000256" key="14">
    <source>
        <dbReference type="RuleBase" id="RU003707"/>
    </source>
</evidence>
<dbReference type="EMBL" id="JAGQAF010000015">
    <property type="protein sequence ID" value="MCE8539681.1"/>
    <property type="molecule type" value="Genomic_DNA"/>
</dbReference>
<dbReference type="GO" id="GO:0016853">
    <property type="term" value="F:isomerase activity"/>
    <property type="evidence" value="ECO:0007669"/>
    <property type="project" value="UniProtKB-KW"/>
</dbReference>
<dbReference type="InterPro" id="IPR036291">
    <property type="entry name" value="NAD(P)-bd_dom_sf"/>
</dbReference>
<keyword evidence="12" id="KW-0511">Multifunctional enzyme</keyword>
<keyword evidence="10" id="KW-0413">Isomerase</keyword>
<dbReference type="InterPro" id="IPR006108">
    <property type="entry name" value="3HC_DH_C"/>
</dbReference>
<dbReference type="Proteomes" id="UP000813672">
    <property type="component" value="Unassembled WGS sequence"/>
</dbReference>
<protein>
    <submittedName>
        <fullName evidence="17">Enoyl-CoA hydratase/isomerase family protein</fullName>
    </submittedName>
</protein>
<evidence type="ECO:0000313" key="18">
    <source>
        <dbReference type="Proteomes" id="UP000813672"/>
    </source>
</evidence>
<sequence length="699" mass="74621">MPEAIGYERVGDIVILAADNPPVNALGHAVRQGLADGLDRAEAEGARGVLIYGTGRTFFAGADIREFGKPPKEPHLPELCNRIETSPLLVVSALHGTALGGGLEVALSTHYRIAVPQAKVGLPEVHLGILPGAGGTQRLPRVAGVEAALDMITTGRHVRADEALRLGVIDRVAEGEPREIGLSYLRELLDEGAPRRPVGEMPAPATVDFDAVYAAVLKKGRGQLSPATAVRAVQAACEAESFAAGLKRERELFMELMNSDQREGLIHAFFADRAVGKLPELEGVAPRPLAAIGVIGGGTMGAGIATAALLSGLTVTMLEMTPEAAEAAKGRIEGNLSGALKRGKLTSQQFDNLTTKALTLATDYAALSEVDLVIEAVFEDMEVKKQVFTKLDVVCKPGAVLASNTSYLDINQIAAVTSRPQDVLGLHFFSPAHVMKLLEVVIADQTAPDVAATGFALGKRLGKVSVRAGVCDGFIGNRILSVYRTCADHMILDGASPYEIDEALEEFGFAMGPFAVADLAGLDIGWAVRKRKRAEGLDPRARDSAYADKLCEAGHFGQKTGKGYYDYAAGAKARVPNPEVMPLIEGERAAQGITPRMFSKDEIVRRYMAAMVNEAAKVVGEGIARRPLDVDVTLLYGYGFPRYRGGPLKWADMQGLPELLADIKRWAAEDAFFWQPAPLLEQLVAEGRSFDDLNKEAVS</sequence>
<keyword evidence="5" id="KW-0442">Lipid degradation</keyword>